<dbReference type="Pfam" id="PF13472">
    <property type="entry name" value="Lipase_GDSL_2"/>
    <property type="match status" value="1"/>
</dbReference>
<reference evidence="2" key="1">
    <citation type="submission" date="2020-10" db="EMBL/GenBank/DDBJ databases">
        <authorList>
            <person name="Gilroy R."/>
        </authorList>
    </citation>
    <scope>NUCLEOTIDE SEQUENCE</scope>
    <source>
        <strain evidence="2">ChiSjej4B22-8148</strain>
    </source>
</reference>
<accession>A0A9D1D9V8</accession>
<feature type="domain" description="SGNH hydrolase-type esterase" evidence="1">
    <location>
        <begin position="118"/>
        <end position="238"/>
    </location>
</feature>
<protein>
    <submittedName>
        <fullName evidence="2">Phospholipase</fullName>
    </submittedName>
</protein>
<reference evidence="2" key="2">
    <citation type="journal article" date="2021" name="PeerJ">
        <title>Extensive microbial diversity within the chicken gut microbiome revealed by metagenomics and culture.</title>
        <authorList>
            <person name="Gilroy R."/>
            <person name="Ravi A."/>
            <person name="Getino M."/>
            <person name="Pursley I."/>
            <person name="Horton D.L."/>
            <person name="Alikhan N.F."/>
            <person name="Baker D."/>
            <person name="Gharbi K."/>
            <person name="Hall N."/>
            <person name="Watson M."/>
            <person name="Adriaenssens E.M."/>
            <person name="Foster-Nyarko E."/>
            <person name="Jarju S."/>
            <person name="Secka A."/>
            <person name="Antonio M."/>
            <person name="Oren A."/>
            <person name="Chaudhuri R.R."/>
            <person name="La Ragione R."/>
            <person name="Hildebrand F."/>
            <person name="Pallen M.J."/>
        </authorList>
    </citation>
    <scope>NUCLEOTIDE SEQUENCE</scope>
    <source>
        <strain evidence="2">ChiSjej4B22-8148</strain>
    </source>
</reference>
<gene>
    <name evidence="2" type="ORF">IAB31_12575</name>
</gene>
<evidence type="ECO:0000313" key="3">
    <source>
        <dbReference type="Proteomes" id="UP000886757"/>
    </source>
</evidence>
<dbReference type="SUPFAM" id="SSF52266">
    <property type="entry name" value="SGNH hydrolase"/>
    <property type="match status" value="1"/>
</dbReference>
<organism evidence="2 3">
    <name type="scientific">Candidatus Choladousia intestinavium</name>
    <dbReference type="NCBI Taxonomy" id="2840727"/>
    <lineage>
        <taxon>Bacteria</taxon>
        <taxon>Bacillati</taxon>
        <taxon>Bacillota</taxon>
        <taxon>Clostridia</taxon>
        <taxon>Lachnospirales</taxon>
        <taxon>Lachnospiraceae</taxon>
        <taxon>Lachnospiraceae incertae sedis</taxon>
        <taxon>Candidatus Choladousia</taxon>
    </lineage>
</organism>
<sequence>MRKKKKKKRTGVYIACAAGAAVCLIIAGVSGSGKELPKTEEGMIRLQGMEEGDVTAVEELIRKRDKEELMATEEWQNRTPNEKMRTAVILGDSRTQGLEEYEILDGSKVLAQIGIELTEADPYVEEAIQLNPETVFLSYGLNDIGATGGDTELFKEEYSEVIDKLKEGLPNSRIFLNTILPVQESALEENPGLSRIEDYNQAIRELCESEGVGCVEVGDLAEDDLYEPDGEHLTAAFYPLWVDRMAEVAEI</sequence>
<dbReference type="EMBL" id="DVGK01000146">
    <property type="protein sequence ID" value="HIR14745.1"/>
    <property type="molecule type" value="Genomic_DNA"/>
</dbReference>
<comment type="caution">
    <text evidence="2">The sequence shown here is derived from an EMBL/GenBank/DDBJ whole genome shotgun (WGS) entry which is preliminary data.</text>
</comment>
<evidence type="ECO:0000259" key="1">
    <source>
        <dbReference type="Pfam" id="PF13472"/>
    </source>
</evidence>
<dbReference type="InterPro" id="IPR013830">
    <property type="entry name" value="SGNH_hydro"/>
</dbReference>
<proteinExistence type="predicted"/>
<dbReference type="AlphaFoldDB" id="A0A9D1D9V8"/>
<dbReference type="Gene3D" id="3.40.50.1110">
    <property type="entry name" value="SGNH hydrolase"/>
    <property type="match status" value="1"/>
</dbReference>
<name>A0A9D1D9V8_9FIRM</name>
<evidence type="ECO:0000313" key="2">
    <source>
        <dbReference type="EMBL" id="HIR14745.1"/>
    </source>
</evidence>
<dbReference type="InterPro" id="IPR036514">
    <property type="entry name" value="SGNH_hydro_sf"/>
</dbReference>
<dbReference type="Proteomes" id="UP000886757">
    <property type="component" value="Unassembled WGS sequence"/>
</dbReference>